<keyword evidence="11" id="KW-1185">Reference proteome</keyword>
<dbReference type="InterPro" id="IPR001626">
    <property type="entry name" value="ABC_TroCD"/>
</dbReference>
<evidence type="ECO:0000256" key="6">
    <source>
        <dbReference type="ARBA" id="ARBA00022989"/>
    </source>
</evidence>
<feature type="transmembrane region" description="Helical" evidence="9">
    <location>
        <begin position="99"/>
        <end position="117"/>
    </location>
</feature>
<evidence type="ECO:0000256" key="9">
    <source>
        <dbReference type="SAM" id="Phobius"/>
    </source>
</evidence>
<evidence type="ECO:0000256" key="7">
    <source>
        <dbReference type="ARBA" id="ARBA00023136"/>
    </source>
</evidence>
<dbReference type="Proteomes" id="UP001596002">
    <property type="component" value="Unassembled WGS sequence"/>
</dbReference>
<keyword evidence="5 8" id="KW-0812">Transmembrane</keyword>
<evidence type="ECO:0000256" key="5">
    <source>
        <dbReference type="ARBA" id="ARBA00022692"/>
    </source>
</evidence>
<sequence>MEQVWEMLSDPNTRWVVAACFLLGLSSGVLGCFAYLRKHSLMGDAVAHAALPGICVGYMLYGSKSMGVFLIAAAVAGLLCSFCIGMITKYSRIKEDSALGLVLSVFFGFGILLLTRIQHSPKGNQSGLDAFLFGKAASLVGADVNIMMGMAVILLVITGLLFKEFKLLSFDPNFGRGIGYPMGFLNAVLMLLIVLSVVIGLQAVGVVLMSAMLITPAIAARYWTERLDRMILIAGAFGAISGVLGSLISTLITNMPTGPVIVLTATALFLLSLLFAPRRGLLMKLIRRYRTRQQIEQEIHAESYHRIRSYEGGGSV</sequence>
<feature type="transmembrane region" description="Helical" evidence="9">
    <location>
        <begin position="137"/>
        <end position="162"/>
    </location>
</feature>
<feature type="transmembrane region" description="Helical" evidence="9">
    <location>
        <begin position="15"/>
        <end position="36"/>
    </location>
</feature>
<comment type="similarity">
    <text evidence="2 8">Belongs to the ABC-3 integral membrane protein family.</text>
</comment>
<dbReference type="RefSeq" id="WP_380024507.1">
    <property type="nucleotide sequence ID" value="NZ_JBHSHC010000025.1"/>
</dbReference>
<evidence type="ECO:0000313" key="11">
    <source>
        <dbReference type="Proteomes" id="UP001596002"/>
    </source>
</evidence>
<accession>A0ABV9PXD6</accession>
<proteinExistence type="inferred from homology"/>
<comment type="subcellular location">
    <subcellularLocation>
        <location evidence="1 8">Cell membrane</location>
        <topology evidence="1 8">Multi-pass membrane protein</topology>
    </subcellularLocation>
</comment>
<evidence type="ECO:0000256" key="2">
    <source>
        <dbReference type="ARBA" id="ARBA00008034"/>
    </source>
</evidence>
<protein>
    <submittedName>
        <fullName evidence="10">Metal ABC transporter permease</fullName>
    </submittedName>
</protein>
<dbReference type="PANTHER" id="PTHR30477:SF3">
    <property type="entry name" value="METAL TRANSPORT SYSTEM MEMBRANE PROTEIN CT_069-RELATED"/>
    <property type="match status" value="1"/>
</dbReference>
<dbReference type="EMBL" id="JBHSHC010000025">
    <property type="protein sequence ID" value="MFC4766611.1"/>
    <property type="molecule type" value="Genomic_DNA"/>
</dbReference>
<comment type="caution">
    <text evidence="10">The sequence shown here is derived from an EMBL/GenBank/DDBJ whole genome shotgun (WGS) entry which is preliminary data.</text>
</comment>
<keyword evidence="4" id="KW-1003">Cell membrane</keyword>
<evidence type="ECO:0000256" key="3">
    <source>
        <dbReference type="ARBA" id="ARBA00022448"/>
    </source>
</evidence>
<organism evidence="10 11">
    <name type="scientific">Effusibacillus consociatus</name>
    <dbReference type="NCBI Taxonomy" id="1117041"/>
    <lineage>
        <taxon>Bacteria</taxon>
        <taxon>Bacillati</taxon>
        <taxon>Bacillota</taxon>
        <taxon>Bacilli</taxon>
        <taxon>Bacillales</taxon>
        <taxon>Alicyclobacillaceae</taxon>
        <taxon>Effusibacillus</taxon>
    </lineage>
</organism>
<evidence type="ECO:0000256" key="1">
    <source>
        <dbReference type="ARBA" id="ARBA00004651"/>
    </source>
</evidence>
<feature type="transmembrane region" description="Helical" evidence="9">
    <location>
        <begin position="183"/>
        <end position="201"/>
    </location>
</feature>
<keyword evidence="7 9" id="KW-0472">Membrane</keyword>
<reference evidence="11" key="1">
    <citation type="journal article" date="2019" name="Int. J. Syst. Evol. Microbiol.">
        <title>The Global Catalogue of Microorganisms (GCM) 10K type strain sequencing project: providing services to taxonomists for standard genome sequencing and annotation.</title>
        <authorList>
            <consortium name="The Broad Institute Genomics Platform"/>
            <consortium name="The Broad Institute Genome Sequencing Center for Infectious Disease"/>
            <person name="Wu L."/>
            <person name="Ma J."/>
        </authorList>
    </citation>
    <scope>NUCLEOTIDE SEQUENCE [LARGE SCALE GENOMIC DNA]</scope>
    <source>
        <strain evidence="11">WYCCWR 12678</strain>
    </source>
</reference>
<evidence type="ECO:0000256" key="4">
    <source>
        <dbReference type="ARBA" id="ARBA00022475"/>
    </source>
</evidence>
<dbReference type="CDD" id="cd06550">
    <property type="entry name" value="TM_ABC_iron-siderophores_like"/>
    <property type="match status" value="1"/>
</dbReference>
<dbReference type="Gene3D" id="1.10.3470.10">
    <property type="entry name" value="ABC transporter involved in vitamin B12 uptake, BtuC"/>
    <property type="match status" value="1"/>
</dbReference>
<keyword evidence="6 9" id="KW-1133">Transmembrane helix</keyword>
<evidence type="ECO:0000313" key="10">
    <source>
        <dbReference type="EMBL" id="MFC4766611.1"/>
    </source>
</evidence>
<dbReference type="SUPFAM" id="SSF81345">
    <property type="entry name" value="ABC transporter involved in vitamin B12 uptake, BtuC"/>
    <property type="match status" value="1"/>
</dbReference>
<keyword evidence="3 8" id="KW-0813">Transport</keyword>
<gene>
    <name evidence="10" type="ORF">ACFO8Q_04355</name>
</gene>
<feature type="transmembrane region" description="Helical" evidence="9">
    <location>
        <begin position="258"/>
        <end position="277"/>
    </location>
</feature>
<name>A0ABV9PXD6_9BACL</name>
<dbReference type="PANTHER" id="PTHR30477">
    <property type="entry name" value="ABC-TRANSPORTER METAL-BINDING PROTEIN"/>
    <property type="match status" value="1"/>
</dbReference>
<dbReference type="Pfam" id="PF00950">
    <property type="entry name" value="ABC-3"/>
    <property type="match status" value="1"/>
</dbReference>
<feature type="transmembrane region" description="Helical" evidence="9">
    <location>
        <begin position="231"/>
        <end position="252"/>
    </location>
</feature>
<feature type="transmembrane region" description="Helical" evidence="9">
    <location>
        <begin position="67"/>
        <end position="87"/>
    </location>
</feature>
<evidence type="ECO:0000256" key="8">
    <source>
        <dbReference type="RuleBase" id="RU003943"/>
    </source>
</evidence>
<dbReference type="InterPro" id="IPR037294">
    <property type="entry name" value="ABC_BtuC-like"/>
</dbReference>